<protein>
    <submittedName>
        <fullName evidence="1">Uncharacterized protein</fullName>
    </submittedName>
</protein>
<proteinExistence type="predicted"/>
<evidence type="ECO:0000313" key="1">
    <source>
        <dbReference type="EMBL" id="SEP40876.1"/>
    </source>
</evidence>
<dbReference type="EMBL" id="FOEF01000008">
    <property type="protein sequence ID" value="SEP40876.1"/>
    <property type="molecule type" value="Genomic_DNA"/>
</dbReference>
<gene>
    <name evidence="1" type="ORF">SAMN04489732_10860</name>
</gene>
<dbReference type="OrthoDB" id="3625434at2"/>
<keyword evidence="2" id="KW-1185">Reference proteome</keyword>
<evidence type="ECO:0000313" key="2">
    <source>
        <dbReference type="Proteomes" id="UP000198582"/>
    </source>
</evidence>
<organism evidence="1 2">
    <name type="scientific">Amycolatopsis saalfeldensis</name>
    <dbReference type="NCBI Taxonomy" id="394193"/>
    <lineage>
        <taxon>Bacteria</taxon>
        <taxon>Bacillati</taxon>
        <taxon>Actinomycetota</taxon>
        <taxon>Actinomycetes</taxon>
        <taxon>Pseudonocardiales</taxon>
        <taxon>Pseudonocardiaceae</taxon>
        <taxon>Amycolatopsis</taxon>
    </lineage>
</organism>
<name>A0A1H8XLV6_9PSEU</name>
<dbReference type="AlphaFoldDB" id="A0A1H8XLV6"/>
<reference evidence="1 2" key="1">
    <citation type="submission" date="2016-10" db="EMBL/GenBank/DDBJ databases">
        <authorList>
            <person name="de Groot N.N."/>
        </authorList>
    </citation>
    <scope>NUCLEOTIDE SEQUENCE [LARGE SCALE GENOMIC DNA]</scope>
    <source>
        <strain evidence="1 2">DSM 44993</strain>
    </source>
</reference>
<dbReference type="Proteomes" id="UP000198582">
    <property type="component" value="Unassembled WGS sequence"/>
</dbReference>
<sequence>MLIQDGMTAKLLVTGRLAPGTTGEARRVAHVFEVDAGSSGDRVLARCGEKLPRADVEWVVPGTGMPCERCLGLTGADQPRYPLLPELGV</sequence>
<dbReference type="STRING" id="394193.SAMN04489732_10860"/>
<accession>A0A1H8XLV6</accession>
<dbReference type="RefSeq" id="WP_091618283.1">
    <property type="nucleotide sequence ID" value="NZ_FOEF01000008.1"/>
</dbReference>